<protein>
    <submittedName>
        <fullName evidence="1">Uncharacterized protein MANES_07G043600</fullName>
    </submittedName>
</protein>
<dbReference type="AlphaFoldDB" id="A0A2P2MUB1"/>
<name>A0A2P2MUB1_RHIMU</name>
<sequence>MWEPFGARKNAIPLPLVTLPSELMTKEKWVLKSARFPEALSQRWTALLYVARPTLPLELIDSRLEVSSMRGSSRYASPSKLMFAIAWLKLVKLKLVLSVDVWAKGTLAKKISKHRSEINDRCLAC</sequence>
<proteinExistence type="predicted"/>
<reference evidence="1" key="1">
    <citation type="submission" date="2018-02" db="EMBL/GenBank/DDBJ databases">
        <title>Rhizophora mucronata_Transcriptome.</title>
        <authorList>
            <person name="Meera S.P."/>
            <person name="Sreeshan A."/>
            <person name="Augustine A."/>
        </authorList>
    </citation>
    <scope>NUCLEOTIDE SEQUENCE</scope>
    <source>
        <tissue evidence="1">Leaf</tissue>
    </source>
</reference>
<dbReference type="EMBL" id="GGEC01053331">
    <property type="protein sequence ID" value="MBX33815.1"/>
    <property type="molecule type" value="Transcribed_RNA"/>
</dbReference>
<accession>A0A2P2MUB1</accession>
<evidence type="ECO:0000313" key="1">
    <source>
        <dbReference type="EMBL" id="MBX33815.1"/>
    </source>
</evidence>
<organism evidence="1">
    <name type="scientific">Rhizophora mucronata</name>
    <name type="common">Asiatic mangrove</name>
    <dbReference type="NCBI Taxonomy" id="61149"/>
    <lineage>
        <taxon>Eukaryota</taxon>
        <taxon>Viridiplantae</taxon>
        <taxon>Streptophyta</taxon>
        <taxon>Embryophyta</taxon>
        <taxon>Tracheophyta</taxon>
        <taxon>Spermatophyta</taxon>
        <taxon>Magnoliopsida</taxon>
        <taxon>eudicotyledons</taxon>
        <taxon>Gunneridae</taxon>
        <taxon>Pentapetalae</taxon>
        <taxon>rosids</taxon>
        <taxon>fabids</taxon>
        <taxon>Malpighiales</taxon>
        <taxon>Rhizophoraceae</taxon>
        <taxon>Rhizophora</taxon>
    </lineage>
</organism>